<protein>
    <submittedName>
        <fullName evidence="2">Uncharacterized protein</fullName>
    </submittedName>
</protein>
<dbReference type="Proteomes" id="UP000521943">
    <property type="component" value="Unassembled WGS sequence"/>
</dbReference>
<dbReference type="OrthoDB" id="3034829at2759"/>
<dbReference type="AlphaFoldDB" id="A0A8H6I8R6"/>
<evidence type="ECO:0000256" key="1">
    <source>
        <dbReference type="SAM" id="MobiDB-lite"/>
    </source>
</evidence>
<feature type="region of interest" description="Disordered" evidence="1">
    <location>
        <begin position="167"/>
        <end position="198"/>
    </location>
</feature>
<feature type="compositionally biased region" description="Acidic residues" evidence="1">
    <location>
        <begin position="232"/>
        <end position="243"/>
    </location>
</feature>
<comment type="caution">
    <text evidence="2">The sequence shown here is derived from an EMBL/GenBank/DDBJ whole genome shotgun (WGS) entry which is preliminary data.</text>
</comment>
<feature type="region of interest" description="Disordered" evidence="1">
    <location>
        <begin position="222"/>
        <end position="354"/>
    </location>
</feature>
<evidence type="ECO:0000313" key="3">
    <source>
        <dbReference type="Proteomes" id="UP000521943"/>
    </source>
</evidence>
<feature type="region of interest" description="Disordered" evidence="1">
    <location>
        <begin position="1"/>
        <end position="24"/>
    </location>
</feature>
<keyword evidence="3" id="KW-1185">Reference proteome</keyword>
<accession>A0A8H6I8R6</accession>
<organism evidence="2 3">
    <name type="scientific">Ephemerocybe angulata</name>
    <dbReference type="NCBI Taxonomy" id="980116"/>
    <lineage>
        <taxon>Eukaryota</taxon>
        <taxon>Fungi</taxon>
        <taxon>Dikarya</taxon>
        <taxon>Basidiomycota</taxon>
        <taxon>Agaricomycotina</taxon>
        <taxon>Agaricomycetes</taxon>
        <taxon>Agaricomycetidae</taxon>
        <taxon>Agaricales</taxon>
        <taxon>Agaricineae</taxon>
        <taxon>Psathyrellaceae</taxon>
        <taxon>Ephemerocybe</taxon>
    </lineage>
</organism>
<dbReference type="EMBL" id="JACGCI010000012">
    <property type="protein sequence ID" value="KAF6760659.1"/>
    <property type="molecule type" value="Genomic_DNA"/>
</dbReference>
<feature type="compositionally biased region" description="Low complexity" evidence="1">
    <location>
        <begin position="282"/>
        <end position="300"/>
    </location>
</feature>
<feature type="region of interest" description="Disordered" evidence="1">
    <location>
        <begin position="43"/>
        <end position="68"/>
    </location>
</feature>
<feature type="compositionally biased region" description="Polar residues" evidence="1">
    <location>
        <begin position="1"/>
        <end position="11"/>
    </location>
</feature>
<feature type="region of interest" description="Disordered" evidence="1">
    <location>
        <begin position="368"/>
        <end position="389"/>
    </location>
</feature>
<feature type="compositionally biased region" description="Polar residues" evidence="1">
    <location>
        <begin position="99"/>
        <end position="110"/>
    </location>
</feature>
<proteinExistence type="predicted"/>
<name>A0A8H6I8R6_9AGAR</name>
<gene>
    <name evidence="2" type="ORF">DFP72DRAFT_1063043</name>
</gene>
<feature type="compositionally biased region" description="Polar residues" evidence="1">
    <location>
        <begin position="341"/>
        <end position="352"/>
    </location>
</feature>
<feature type="region of interest" description="Disordered" evidence="1">
    <location>
        <begin position="97"/>
        <end position="118"/>
    </location>
</feature>
<sequence length="418" mass="45255">MTTAIATTQTKVLFPAPPPTTNALTNQQRNQLLRKTKKLEQLLGATPHLLDSSSPPGEPVLPSQLQRRASSSISISRGSFDSFSSISVTSTCHSGTKLLDQTSSFPSTRRSSLRRPKNNLKKSISAALPSAPQQSAPSYETWSGIKPPFLRIDSNTNSYPNMPYWAESSSNKTSKRYTLAPSSPDSDSEDQSTKPSFTISCTRKSKMDRLRRKLGHGVPIDLVFPASKNGLDDEDELDAESSSDEWLLVPPPAPRASRETKASGTIAGSRDSLIVQQRRSPRSNSSSLPSSPPADSHSPPKVGALPSPSSPRAVGSPLTAIIESPDEHGSGWTEPFGIVRSPSTKSEGSQFDASEIKRWSTRLGYEGWASPEPIAKPARRRSNGDGVCGLRESTHETEIYPNILYVPIPCAFAPVHNR</sequence>
<reference evidence="2 3" key="1">
    <citation type="submission" date="2020-07" db="EMBL/GenBank/DDBJ databases">
        <title>Comparative genomics of pyrophilous fungi reveals a link between fire events and developmental genes.</title>
        <authorList>
            <consortium name="DOE Joint Genome Institute"/>
            <person name="Steindorff A.S."/>
            <person name="Carver A."/>
            <person name="Calhoun S."/>
            <person name="Stillman K."/>
            <person name="Liu H."/>
            <person name="Lipzen A."/>
            <person name="Pangilinan J."/>
            <person name="Labutti K."/>
            <person name="Bruns T.D."/>
            <person name="Grigoriev I.V."/>
        </authorList>
    </citation>
    <scope>NUCLEOTIDE SEQUENCE [LARGE SCALE GENOMIC DNA]</scope>
    <source>
        <strain evidence="2 3">CBS 144469</strain>
    </source>
</reference>
<evidence type="ECO:0000313" key="2">
    <source>
        <dbReference type="EMBL" id="KAF6760659.1"/>
    </source>
</evidence>